<evidence type="ECO:0000313" key="2">
    <source>
        <dbReference type="Proteomes" id="UP000516046"/>
    </source>
</evidence>
<dbReference type="RefSeq" id="WP_212507378.1">
    <property type="nucleotide sequence ID" value="NZ_CP060696.1"/>
</dbReference>
<dbReference type="Proteomes" id="UP000516046">
    <property type="component" value="Chromosome"/>
</dbReference>
<dbReference type="KEGG" id="caml:H6X83_01215"/>
<evidence type="ECO:0000313" key="1">
    <source>
        <dbReference type="EMBL" id="QNO18313.1"/>
    </source>
</evidence>
<organism evidence="1 2">
    <name type="scientific">Caproicibacterium amylolyticum</name>
    <dbReference type="NCBI Taxonomy" id="2766537"/>
    <lineage>
        <taxon>Bacteria</taxon>
        <taxon>Bacillati</taxon>
        <taxon>Bacillota</taxon>
        <taxon>Clostridia</taxon>
        <taxon>Eubacteriales</taxon>
        <taxon>Oscillospiraceae</taxon>
        <taxon>Caproicibacterium</taxon>
    </lineage>
</organism>
<name>A0A7G9WI01_9FIRM</name>
<protein>
    <submittedName>
        <fullName evidence="1">Uncharacterized protein</fullName>
    </submittedName>
</protein>
<dbReference type="EMBL" id="CP060696">
    <property type="protein sequence ID" value="QNO18313.1"/>
    <property type="molecule type" value="Genomic_DNA"/>
</dbReference>
<dbReference type="AlphaFoldDB" id="A0A7G9WI01"/>
<keyword evidence="2" id="KW-1185">Reference proteome</keyword>
<proteinExistence type="predicted"/>
<reference evidence="1 2" key="1">
    <citation type="submission" date="2020-08" db="EMBL/GenBank/DDBJ databases">
        <authorList>
            <person name="Ren C."/>
            <person name="Gu Y."/>
            <person name="Xu Y."/>
        </authorList>
    </citation>
    <scope>NUCLEOTIDE SEQUENCE [LARGE SCALE GENOMIC DNA]</scope>
    <source>
        <strain evidence="1 2">LBM18003</strain>
    </source>
</reference>
<gene>
    <name evidence="1" type="ORF">H6X83_01215</name>
</gene>
<accession>A0A7G9WI01</accession>
<sequence>MIKKYEYTHKFFLKKKAVAIIAIISVLCAALIIWRGAAVSQNAIYRLTERVQWHTVAYLPPSLQRQTLYRMEPGWMGDGSAISRLTLSDADDDSYFTALPSQPNSAVENVTRDVISALSLSTQDVPDFTRPYHWKEYTKDAGTDHLVVLYFSKNEIYLVESDV</sequence>